<reference evidence="2" key="1">
    <citation type="submission" date="2015-01" db="EMBL/GenBank/DDBJ databases">
        <authorList>
            <person name="Manzoor Shahid"/>
            <person name="Zubair Saima"/>
        </authorList>
    </citation>
    <scope>NUCLEOTIDE SEQUENCE [LARGE SCALE GENOMIC DNA]</scope>
    <source>
        <strain evidence="2">V1</strain>
    </source>
</reference>
<name>A0A0B7GPP4_TREPH</name>
<accession>A0A0B7GPP4</accession>
<keyword evidence="2" id="KW-1185">Reference proteome</keyword>
<dbReference type="EMBL" id="CDNC01000001">
    <property type="protein sequence ID" value="CEM60423.1"/>
    <property type="molecule type" value="Genomic_DNA"/>
</dbReference>
<proteinExistence type="predicted"/>
<protein>
    <submittedName>
        <fullName evidence="1">Uncharacterized protein</fullName>
    </submittedName>
</protein>
<dbReference type="AlphaFoldDB" id="A0A0B7GPP4"/>
<gene>
    <name evidence="1" type="ORF">TPHV1_10091</name>
</gene>
<evidence type="ECO:0000313" key="2">
    <source>
        <dbReference type="Proteomes" id="UP000042527"/>
    </source>
</evidence>
<evidence type="ECO:0000313" key="1">
    <source>
        <dbReference type="EMBL" id="CEM60423.1"/>
    </source>
</evidence>
<sequence>MAAIHVKLGEWRIDMITSTRFNNERLIAQNAYKQRIVLWTR</sequence>
<organism evidence="1 2">
    <name type="scientific">Treponema phagedenis</name>
    <dbReference type="NCBI Taxonomy" id="162"/>
    <lineage>
        <taxon>Bacteria</taxon>
        <taxon>Pseudomonadati</taxon>
        <taxon>Spirochaetota</taxon>
        <taxon>Spirochaetia</taxon>
        <taxon>Spirochaetales</taxon>
        <taxon>Treponemataceae</taxon>
        <taxon>Treponema</taxon>
    </lineage>
</organism>
<dbReference type="Proteomes" id="UP000042527">
    <property type="component" value="Unassembled WGS sequence"/>
</dbReference>